<organism evidence="1">
    <name type="scientific">Escherichia albertii</name>
    <dbReference type="NCBI Taxonomy" id="208962"/>
    <lineage>
        <taxon>Bacteria</taxon>
        <taxon>Pseudomonadati</taxon>
        <taxon>Pseudomonadota</taxon>
        <taxon>Gammaproteobacteria</taxon>
        <taxon>Enterobacterales</taxon>
        <taxon>Enterobacteriaceae</taxon>
        <taxon>Escherichia</taxon>
    </lineage>
</organism>
<dbReference type="EMBL" id="MN443422">
    <property type="protein sequence ID" value="QFR35862.1"/>
    <property type="molecule type" value="Genomic_DNA"/>
</dbReference>
<name>A0A5P8N5Q8_ESCAL</name>
<accession>A0A5P8N5Q8</accession>
<reference evidence="1" key="1">
    <citation type="journal article" date="2019" name="Int. J. Biol. Macromol.">
        <title>Escherichia albertii EA046 (O9) harbors two polysaccharide gene clusters for synthesis of the O-antigen by the Wzx/Wzy-dependent pathway and a mannan shared by Escherichia coli O8 by the Wzm/Wzt-dependent pathway.</title>
        <authorList>
            <person name="Naumenko O.I."/>
            <person name="Zheng H."/>
            <person name="Shashkov A.S."/>
            <person name="Sun Y."/>
            <person name="Senchenkova S.N."/>
            <person name="Bai L."/>
            <person name="Wang J."/>
            <person name="Wang H."/>
            <person name="Li Q."/>
            <person name="Knirel Y.A."/>
            <person name="Xiong Y."/>
        </authorList>
    </citation>
    <scope>NUCLEOTIDE SEQUENCE</scope>
    <source>
        <strain evidence="1">EA046</strain>
    </source>
</reference>
<sequence length="53" mass="6010">MYHLLVLLQVQNLDLTTVVAREADVMLLSLPATTHPSLPGVQVYRAYKFSQHM</sequence>
<protein>
    <submittedName>
        <fullName evidence="1">ManC</fullName>
    </submittedName>
</protein>
<evidence type="ECO:0000313" key="1">
    <source>
        <dbReference type="EMBL" id="QFR35862.1"/>
    </source>
</evidence>
<proteinExistence type="predicted"/>
<dbReference type="AlphaFoldDB" id="A0A5P8N5Q8"/>